<organism evidence="3 4">
    <name type="scientific">Candidatus Sulfotelmatobacter kueseliae</name>
    <dbReference type="NCBI Taxonomy" id="2042962"/>
    <lineage>
        <taxon>Bacteria</taxon>
        <taxon>Pseudomonadati</taxon>
        <taxon>Acidobacteriota</taxon>
        <taxon>Terriglobia</taxon>
        <taxon>Terriglobales</taxon>
        <taxon>Candidatus Korobacteraceae</taxon>
        <taxon>Candidatus Sulfotelmatobacter</taxon>
    </lineage>
</organism>
<protein>
    <recommendedName>
        <fullName evidence="5">Secreted protein</fullName>
    </recommendedName>
</protein>
<dbReference type="Proteomes" id="UP000238701">
    <property type="component" value="Unassembled WGS sequence"/>
</dbReference>
<dbReference type="OrthoDB" id="9842860at2"/>
<feature type="region of interest" description="Disordered" evidence="1">
    <location>
        <begin position="236"/>
        <end position="257"/>
    </location>
</feature>
<name>A0A2U3KUI8_9BACT</name>
<feature type="signal peptide" evidence="2">
    <location>
        <begin position="1"/>
        <end position="24"/>
    </location>
</feature>
<evidence type="ECO:0000256" key="1">
    <source>
        <dbReference type="SAM" id="MobiDB-lite"/>
    </source>
</evidence>
<gene>
    <name evidence="3" type="ORF">SBA1_480097</name>
</gene>
<evidence type="ECO:0000256" key="2">
    <source>
        <dbReference type="SAM" id="SignalP"/>
    </source>
</evidence>
<keyword evidence="2" id="KW-0732">Signal</keyword>
<proteinExistence type="predicted"/>
<reference evidence="4" key="1">
    <citation type="submission" date="2018-02" db="EMBL/GenBank/DDBJ databases">
        <authorList>
            <person name="Hausmann B."/>
        </authorList>
    </citation>
    <scope>NUCLEOTIDE SEQUENCE [LARGE SCALE GENOMIC DNA]</scope>
    <source>
        <strain evidence="4">Peat soil MAG SbA1</strain>
    </source>
</reference>
<dbReference type="EMBL" id="OMOD01000142">
    <property type="protein sequence ID" value="SPF43227.1"/>
    <property type="molecule type" value="Genomic_DNA"/>
</dbReference>
<evidence type="ECO:0000313" key="4">
    <source>
        <dbReference type="Proteomes" id="UP000238701"/>
    </source>
</evidence>
<evidence type="ECO:0008006" key="5">
    <source>
        <dbReference type="Google" id="ProtNLM"/>
    </source>
</evidence>
<sequence length="257" mass="27440">MPKSPGFILGVSVVALAAVLPLSAQEQQPANPPSTQPQVQVHMLNVCTPSADEQKEIAAALARIPKQPLFSADFEVSRGRSTLTDMPNFLQPGQNGHVAGEPSVASYVRIRREFSVQALFSSVQYSFSNDGQNMIETLVLHVRDPKELIEVSLEDSASSVTTAEAMLAANTPASRVRLERFGKSSVALARCLAAEGGPAPDQSAYEPLFRGASEVLANYRVLLGVRKTVPEELAKISGAKPKAATKSGQTRSGDEKK</sequence>
<accession>A0A2U3KUI8</accession>
<dbReference type="AlphaFoldDB" id="A0A2U3KUI8"/>
<feature type="chain" id="PRO_5015694767" description="Secreted protein" evidence="2">
    <location>
        <begin position="25"/>
        <end position="257"/>
    </location>
</feature>
<evidence type="ECO:0000313" key="3">
    <source>
        <dbReference type="EMBL" id="SPF43227.1"/>
    </source>
</evidence>